<dbReference type="InterPro" id="IPR001360">
    <property type="entry name" value="Glyco_hydro_1"/>
</dbReference>
<evidence type="ECO:0000256" key="2">
    <source>
        <dbReference type="ARBA" id="ARBA00011738"/>
    </source>
</evidence>
<dbReference type="InterPro" id="IPR033132">
    <property type="entry name" value="GH_1_N_CS"/>
</dbReference>
<dbReference type="PANTHER" id="PTHR10353">
    <property type="entry name" value="GLYCOSYL HYDROLASE"/>
    <property type="match status" value="1"/>
</dbReference>
<dbReference type="Gene3D" id="3.20.20.80">
    <property type="entry name" value="Glycosidases"/>
    <property type="match status" value="1"/>
</dbReference>
<sequence length="491" mass="56181">MQWYICVLASMWLILTVHSELSSYSFPEDFAFGVSSSAYQIEGAAFEDGKGISIWDFSLHNNPDLVSDRSNGDVACDSYHKWKEDIQLLKNLGVNVYRFSISWPRIIPSGYKGSTINQKGVDFYSTFIDELLAENILPLVTIYHWDLPQNLQDKGGWLNETIIDDYLYFAETVIQLFGDRVKHWITFNEPFYICEYGYSEGSLAPFLNESGVGVYKCSHNLLIAHGRIYREYEKKYKTTQKGIMGIAINSGWFEPKEDNDSDREAAEQILLFSLGMHLHPVITGNYPAIMIERIDSISKAEGYTQSRLPKFTEKEKEMLRGSFDFIGLNHYSTALATFVDADFYNQPSFSYDSGVSATPNPSWESSIAQPGMQMVPEGLRKLLVWIKDRYQNPPVLITENGWATGEGLNDESRIRCINGYLSAVLKAIHEDGCRVIGYSHWSLLDNFEWLGGYRIRMGLVEVDFNNTERTRTPKKSYEVYKKIIDSRKLDV</sequence>
<dbReference type="GO" id="GO:0008422">
    <property type="term" value="F:beta-glucosidase activity"/>
    <property type="evidence" value="ECO:0007669"/>
    <property type="project" value="TreeGrafter"/>
</dbReference>
<gene>
    <name evidence="8" type="ORF">WA026_001841</name>
</gene>
<dbReference type="EMBL" id="JARQZJ010000091">
    <property type="protein sequence ID" value="KAK9883672.1"/>
    <property type="molecule type" value="Genomic_DNA"/>
</dbReference>
<comment type="similarity">
    <text evidence="1 6">Belongs to the glycosyl hydrolase 1 family.</text>
</comment>
<comment type="subunit">
    <text evidence="2">Homodimer.</text>
</comment>
<evidence type="ECO:0000256" key="7">
    <source>
        <dbReference type="SAM" id="SignalP"/>
    </source>
</evidence>
<keyword evidence="5" id="KW-0326">Glycosidase</keyword>
<feature type="signal peptide" evidence="7">
    <location>
        <begin position="1"/>
        <end position="19"/>
    </location>
</feature>
<proteinExistence type="inferred from homology"/>
<protein>
    <recommendedName>
        <fullName evidence="10">Beta-glucosidase</fullName>
    </recommendedName>
</protein>
<evidence type="ECO:0000256" key="5">
    <source>
        <dbReference type="ARBA" id="ARBA00023295"/>
    </source>
</evidence>
<accession>A0AAW1UT54</accession>
<keyword evidence="4" id="KW-0325">Glycoprotein</keyword>
<dbReference type="AlphaFoldDB" id="A0AAW1UT54"/>
<comment type="caution">
    <text evidence="8">The sequence shown here is derived from an EMBL/GenBank/DDBJ whole genome shotgun (WGS) entry which is preliminary data.</text>
</comment>
<evidence type="ECO:0000313" key="9">
    <source>
        <dbReference type="Proteomes" id="UP001431783"/>
    </source>
</evidence>
<reference evidence="8 9" key="1">
    <citation type="submission" date="2023-03" db="EMBL/GenBank/DDBJ databases">
        <title>Genome insight into feeding habits of ladybird beetles.</title>
        <authorList>
            <person name="Li H.-S."/>
            <person name="Huang Y.-H."/>
            <person name="Pang H."/>
        </authorList>
    </citation>
    <scope>NUCLEOTIDE SEQUENCE [LARGE SCALE GENOMIC DNA]</scope>
    <source>
        <strain evidence="8">SYSU_2023b</strain>
        <tissue evidence="8">Whole body</tissue>
    </source>
</reference>
<feature type="chain" id="PRO_5043822460" description="Beta-glucosidase" evidence="7">
    <location>
        <begin position="20"/>
        <end position="491"/>
    </location>
</feature>
<dbReference type="Pfam" id="PF00232">
    <property type="entry name" value="Glyco_hydro_1"/>
    <property type="match status" value="1"/>
</dbReference>
<evidence type="ECO:0000313" key="8">
    <source>
        <dbReference type="EMBL" id="KAK9883672.1"/>
    </source>
</evidence>
<dbReference type="Proteomes" id="UP001431783">
    <property type="component" value="Unassembled WGS sequence"/>
</dbReference>
<evidence type="ECO:0000256" key="3">
    <source>
        <dbReference type="ARBA" id="ARBA00022801"/>
    </source>
</evidence>
<dbReference type="SUPFAM" id="SSF51445">
    <property type="entry name" value="(Trans)glycosidases"/>
    <property type="match status" value="1"/>
</dbReference>
<keyword evidence="7" id="KW-0732">Signal</keyword>
<dbReference type="GO" id="GO:0005975">
    <property type="term" value="P:carbohydrate metabolic process"/>
    <property type="evidence" value="ECO:0007669"/>
    <property type="project" value="InterPro"/>
</dbReference>
<dbReference type="FunFam" id="3.20.20.80:FF:000013">
    <property type="entry name" value="lactase-phlorizin hydrolase"/>
    <property type="match status" value="1"/>
</dbReference>
<keyword evidence="9" id="KW-1185">Reference proteome</keyword>
<evidence type="ECO:0000256" key="6">
    <source>
        <dbReference type="RuleBase" id="RU003690"/>
    </source>
</evidence>
<dbReference type="PROSITE" id="PS00653">
    <property type="entry name" value="GLYCOSYL_HYDROL_F1_2"/>
    <property type="match status" value="1"/>
</dbReference>
<dbReference type="InterPro" id="IPR017853">
    <property type="entry name" value="GH"/>
</dbReference>
<organism evidence="8 9">
    <name type="scientific">Henosepilachna vigintioctopunctata</name>
    <dbReference type="NCBI Taxonomy" id="420089"/>
    <lineage>
        <taxon>Eukaryota</taxon>
        <taxon>Metazoa</taxon>
        <taxon>Ecdysozoa</taxon>
        <taxon>Arthropoda</taxon>
        <taxon>Hexapoda</taxon>
        <taxon>Insecta</taxon>
        <taxon>Pterygota</taxon>
        <taxon>Neoptera</taxon>
        <taxon>Endopterygota</taxon>
        <taxon>Coleoptera</taxon>
        <taxon>Polyphaga</taxon>
        <taxon>Cucujiformia</taxon>
        <taxon>Coccinelloidea</taxon>
        <taxon>Coccinellidae</taxon>
        <taxon>Epilachninae</taxon>
        <taxon>Epilachnini</taxon>
        <taxon>Henosepilachna</taxon>
    </lineage>
</organism>
<keyword evidence="3" id="KW-0378">Hydrolase</keyword>
<name>A0AAW1UT54_9CUCU</name>
<dbReference type="PRINTS" id="PR00131">
    <property type="entry name" value="GLHYDRLASE1"/>
</dbReference>
<evidence type="ECO:0000256" key="4">
    <source>
        <dbReference type="ARBA" id="ARBA00023180"/>
    </source>
</evidence>
<dbReference type="PANTHER" id="PTHR10353:SF36">
    <property type="entry name" value="LP05116P"/>
    <property type="match status" value="1"/>
</dbReference>
<evidence type="ECO:0008006" key="10">
    <source>
        <dbReference type="Google" id="ProtNLM"/>
    </source>
</evidence>
<evidence type="ECO:0000256" key="1">
    <source>
        <dbReference type="ARBA" id="ARBA00010838"/>
    </source>
</evidence>